<dbReference type="InterPro" id="IPR050832">
    <property type="entry name" value="Bact_Acetyltransf"/>
</dbReference>
<dbReference type="SUPFAM" id="SSF55729">
    <property type="entry name" value="Acyl-CoA N-acyltransferases (Nat)"/>
    <property type="match status" value="1"/>
</dbReference>
<keyword evidence="5" id="KW-1185">Reference proteome</keyword>
<reference evidence="5" key="1">
    <citation type="submission" date="2011-12" db="EMBL/GenBank/DDBJ databases">
        <title>Complete genome sequence of Streptomyces cattleya strain DSM 46488.</title>
        <authorList>
            <person name="Ou H.-Y."/>
            <person name="Li P."/>
            <person name="Zhao C."/>
            <person name="O'Hagan D."/>
            <person name="Deng Z."/>
        </authorList>
    </citation>
    <scope>NUCLEOTIDE SEQUENCE [LARGE SCALE GENOMIC DNA]</scope>
    <source>
        <strain evidence="5">ATCC 35852 / DSM 46488 / JCM 4925 / NBRC 14057 / NRRL 8057</strain>
    </source>
</reference>
<gene>
    <name evidence="4" type="ordered locus">SCATT_25830</name>
</gene>
<dbReference type="STRING" id="1003195.SCATT_25830"/>
<dbReference type="InterPro" id="IPR016181">
    <property type="entry name" value="Acyl_CoA_acyltransferase"/>
</dbReference>
<dbReference type="KEGG" id="scy:SCATT_25830"/>
<dbReference type="CDD" id="cd04301">
    <property type="entry name" value="NAT_SF"/>
    <property type="match status" value="1"/>
</dbReference>
<dbReference type="EMBL" id="CP003219">
    <property type="protein sequence ID" value="AEW94954.1"/>
    <property type="molecule type" value="Genomic_DNA"/>
</dbReference>
<accession>F8K266</accession>
<dbReference type="Pfam" id="PF00583">
    <property type="entry name" value="Acetyltransf_1"/>
    <property type="match status" value="1"/>
</dbReference>
<evidence type="ECO:0000259" key="3">
    <source>
        <dbReference type="PROSITE" id="PS51186"/>
    </source>
</evidence>
<evidence type="ECO:0000256" key="2">
    <source>
        <dbReference type="ARBA" id="ARBA00023315"/>
    </source>
</evidence>
<keyword evidence="1 4" id="KW-0808">Transferase</keyword>
<dbReference type="Proteomes" id="UP000007842">
    <property type="component" value="Chromosome"/>
</dbReference>
<dbReference type="PATRIC" id="fig|1003195.11.peg.4094"/>
<dbReference type="HOGENOM" id="CLU_013985_19_3_11"/>
<dbReference type="Gene3D" id="3.40.630.30">
    <property type="match status" value="1"/>
</dbReference>
<dbReference type="AlphaFoldDB" id="F8K266"/>
<dbReference type="PROSITE" id="PS51186">
    <property type="entry name" value="GNAT"/>
    <property type="match status" value="1"/>
</dbReference>
<protein>
    <submittedName>
        <fullName evidence="4">Acetyltransferase</fullName>
    </submittedName>
</protein>
<proteinExistence type="predicted"/>
<dbReference type="InterPro" id="IPR000182">
    <property type="entry name" value="GNAT_dom"/>
</dbReference>
<dbReference type="eggNOG" id="COG0456">
    <property type="taxonomic scope" value="Bacteria"/>
</dbReference>
<accession>G8WWR7</accession>
<feature type="domain" description="N-acetyltransferase" evidence="3">
    <location>
        <begin position="3"/>
        <end position="169"/>
    </location>
</feature>
<dbReference type="PANTHER" id="PTHR43877">
    <property type="entry name" value="AMINOALKYLPHOSPHONATE N-ACETYLTRANSFERASE-RELATED-RELATED"/>
    <property type="match status" value="1"/>
</dbReference>
<evidence type="ECO:0000313" key="5">
    <source>
        <dbReference type="Proteomes" id="UP000007842"/>
    </source>
</evidence>
<name>F8K266_STREN</name>
<keyword evidence="2" id="KW-0012">Acyltransferase</keyword>
<sequence>MDYDIRPARPSEWAKAKALRLTALRDPIARSAFASTYEQEAGHPDEFWQRRASGNTTFVAVEPSTGAWVGTATVLVETEARYPVPQTHVVGMYVLPEHRGSGAAEALVRAGVEWSWRRPEIARVRLWCSDGNPRAFSFYTRLGFAKTGVSAPHPPDPTLTGFELALDRPLDASEHP</sequence>
<evidence type="ECO:0000256" key="1">
    <source>
        <dbReference type="ARBA" id="ARBA00022679"/>
    </source>
</evidence>
<dbReference type="PANTHER" id="PTHR43877:SF2">
    <property type="entry name" value="AMINOALKYLPHOSPHONATE N-ACETYLTRANSFERASE-RELATED"/>
    <property type="match status" value="1"/>
</dbReference>
<evidence type="ECO:0000313" key="4">
    <source>
        <dbReference type="EMBL" id="AEW94954.1"/>
    </source>
</evidence>
<dbReference type="RefSeq" id="WP_014143334.1">
    <property type="nucleotide sequence ID" value="NC_016111.1"/>
</dbReference>
<dbReference type="GO" id="GO:0016747">
    <property type="term" value="F:acyltransferase activity, transferring groups other than amino-acyl groups"/>
    <property type="evidence" value="ECO:0007669"/>
    <property type="project" value="InterPro"/>
</dbReference>
<dbReference type="OrthoDB" id="9799092at2"/>
<dbReference type="KEGG" id="sct:SCAT_2591"/>
<organism evidence="4 5">
    <name type="scientific">Streptantibioticus cattleyicolor (strain ATCC 35852 / DSM 46488 / JCM 4925 / NBRC 14057 / NRRL 8057)</name>
    <name type="common">Streptomyces cattleya</name>
    <dbReference type="NCBI Taxonomy" id="1003195"/>
    <lineage>
        <taxon>Bacteria</taxon>
        <taxon>Bacillati</taxon>
        <taxon>Actinomycetota</taxon>
        <taxon>Actinomycetes</taxon>
        <taxon>Kitasatosporales</taxon>
        <taxon>Streptomycetaceae</taxon>
        <taxon>Streptantibioticus</taxon>
    </lineage>
</organism>